<gene>
    <name evidence="7" type="ORF">C41B8_13930</name>
</gene>
<evidence type="ECO:0000313" key="7">
    <source>
        <dbReference type="EMBL" id="KEZ76610.1"/>
    </source>
</evidence>
<keyword evidence="5" id="KW-0067">ATP-binding</keyword>
<dbReference type="AlphaFoldDB" id="A0A084IIS6"/>
<proteinExistence type="inferred from homology"/>
<dbReference type="CDD" id="cd01166">
    <property type="entry name" value="KdgK"/>
    <property type="match status" value="1"/>
</dbReference>
<dbReference type="GO" id="GO:0016301">
    <property type="term" value="F:kinase activity"/>
    <property type="evidence" value="ECO:0007669"/>
    <property type="project" value="UniProtKB-KW"/>
</dbReference>
<dbReference type="GO" id="GO:0005524">
    <property type="term" value="F:ATP binding"/>
    <property type="evidence" value="ECO:0007669"/>
    <property type="project" value="UniProtKB-KW"/>
</dbReference>
<dbReference type="EMBL" id="APNK01000025">
    <property type="protein sequence ID" value="KEZ76610.1"/>
    <property type="molecule type" value="Genomic_DNA"/>
</dbReference>
<dbReference type="InterPro" id="IPR011611">
    <property type="entry name" value="PfkB_dom"/>
</dbReference>
<protein>
    <submittedName>
        <fullName evidence="7">Ribokinase-like domain-containing protein</fullName>
    </submittedName>
</protein>
<comment type="caution">
    <text evidence="7">The sequence shown here is derived from an EMBL/GenBank/DDBJ whole genome shotgun (WGS) entry which is preliminary data.</text>
</comment>
<dbReference type="Pfam" id="PF00294">
    <property type="entry name" value="PfkB"/>
    <property type="match status" value="1"/>
</dbReference>
<sequence length="311" mass="32689">MTDIVTFGEVLAEFMATRINQRLGEAGQFAGPYPGGAPAIFIDQAAKLGSTAALVSAVGDDDFGRMLVERLKADGVDTSSIATLADETTASAFVTYYDDGSRDFIFNIANGACARIAEAQFGPVLEGCKLFHVAGTALFSEHMIELARVAIGRVKAGGGRISFDPNVRKEMLDRPGVREALTGLLSSTDILLPSDDELNVLVEREAESEAVARAFELGVSEIVLKRGGDGCRYYDGSGMRELPGFEVEEVDPTGAGDSFGATFCTLRSQGMAAADALVYANAAGASAVSRQGAMEGTSTREQLDAFIASHS</sequence>
<dbReference type="RefSeq" id="WP_037339455.1">
    <property type="nucleotide sequence ID" value="NZ_APNK01000025.1"/>
</dbReference>
<dbReference type="OrthoDB" id="9776822at2"/>
<keyword evidence="4 7" id="KW-0418">Kinase</keyword>
<evidence type="ECO:0000256" key="4">
    <source>
        <dbReference type="ARBA" id="ARBA00022777"/>
    </source>
</evidence>
<dbReference type="InterPro" id="IPR050306">
    <property type="entry name" value="PfkB_Carbo_kinase"/>
</dbReference>
<feature type="domain" description="Carbohydrate kinase PfkB" evidence="6">
    <location>
        <begin position="1"/>
        <end position="298"/>
    </location>
</feature>
<dbReference type="PANTHER" id="PTHR43085">
    <property type="entry name" value="HEXOKINASE FAMILY MEMBER"/>
    <property type="match status" value="1"/>
</dbReference>
<evidence type="ECO:0000256" key="2">
    <source>
        <dbReference type="ARBA" id="ARBA00022679"/>
    </source>
</evidence>
<evidence type="ECO:0000256" key="3">
    <source>
        <dbReference type="ARBA" id="ARBA00022741"/>
    </source>
</evidence>
<keyword evidence="3" id="KW-0547">Nucleotide-binding</keyword>
<dbReference type="SUPFAM" id="SSF53613">
    <property type="entry name" value="Ribokinase-like"/>
    <property type="match status" value="1"/>
</dbReference>
<dbReference type="Gene3D" id="3.40.1190.20">
    <property type="match status" value="1"/>
</dbReference>
<dbReference type="PANTHER" id="PTHR43085:SF1">
    <property type="entry name" value="PSEUDOURIDINE KINASE-RELATED"/>
    <property type="match status" value="1"/>
</dbReference>
<dbReference type="Proteomes" id="UP000028302">
    <property type="component" value="Unassembled WGS sequence"/>
</dbReference>
<name>A0A084IIS6_SALHC</name>
<accession>A0A084IIS6</accession>
<dbReference type="STRING" id="1304275.C41B8_13930"/>
<evidence type="ECO:0000256" key="5">
    <source>
        <dbReference type="ARBA" id="ARBA00022840"/>
    </source>
</evidence>
<dbReference type="eggNOG" id="COG0524">
    <property type="taxonomic scope" value="Bacteria"/>
</dbReference>
<reference evidence="7 8" key="1">
    <citation type="submission" date="2013-03" db="EMBL/GenBank/DDBJ databases">
        <title>Salinisphaera hydrothermalis C41B8 Genome Sequencing.</title>
        <authorList>
            <person name="Li C."/>
            <person name="Lai Q."/>
            <person name="Shao Z."/>
        </authorList>
    </citation>
    <scope>NUCLEOTIDE SEQUENCE [LARGE SCALE GENOMIC DNA]</scope>
    <source>
        <strain evidence="7 8">C41B8</strain>
    </source>
</reference>
<dbReference type="InterPro" id="IPR029056">
    <property type="entry name" value="Ribokinase-like"/>
</dbReference>
<keyword evidence="2" id="KW-0808">Transferase</keyword>
<keyword evidence="8" id="KW-1185">Reference proteome</keyword>
<evidence type="ECO:0000259" key="6">
    <source>
        <dbReference type="Pfam" id="PF00294"/>
    </source>
</evidence>
<organism evidence="7 8">
    <name type="scientific">Salinisphaera hydrothermalis (strain C41B8)</name>
    <dbReference type="NCBI Taxonomy" id="1304275"/>
    <lineage>
        <taxon>Bacteria</taxon>
        <taxon>Pseudomonadati</taxon>
        <taxon>Pseudomonadota</taxon>
        <taxon>Gammaproteobacteria</taxon>
        <taxon>Salinisphaerales</taxon>
        <taxon>Salinisphaeraceae</taxon>
        <taxon>Salinisphaera</taxon>
    </lineage>
</organism>
<evidence type="ECO:0000313" key="8">
    <source>
        <dbReference type="Proteomes" id="UP000028302"/>
    </source>
</evidence>
<comment type="similarity">
    <text evidence="1">Belongs to the carbohydrate kinase PfkB family.</text>
</comment>
<evidence type="ECO:0000256" key="1">
    <source>
        <dbReference type="ARBA" id="ARBA00010688"/>
    </source>
</evidence>